<dbReference type="PANTHER" id="PTHR34054">
    <property type="entry name" value="EXPRESSED PROTEIN"/>
    <property type="match status" value="1"/>
</dbReference>
<protein>
    <submittedName>
        <fullName evidence="3">Uncharacterized protein LOC111442204</fullName>
    </submittedName>
</protein>
<dbReference type="Proteomes" id="UP000504609">
    <property type="component" value="Unplaced"/>
</dbReference>
<dbReference type="KEGG" id="cmos:111442204"/>
<keyword evidence="1" id="KW-0812">Transmembrane</keyword>
<keyword evidence="1" id="KW-0472">Membrane</keyword>
<reference evidence="3" key="1">
    <citation type="submission" date="2025-08" db="UniProtKB">
        <authorList>
            <consortium name="RefSeq"/>
        </authorList>
    </citation>
    <scope>IDENTIFICATION</scope>
    <source>
        <tissue evidence="3">Young leaves</tissue>
    </source>
</reference>
<proteinExistence type="predicted"/>
<dbReference type="InterPro" id="IPR045884">
    <property type="entry name" value="At5g59350-like"/>
</dbReference>
<dbReference type="AlphaFoldDB" id="A0A6J1F429"/>
<dbReference type="RefSeq" id="XP_022935266.1">
    <property type="nucleotide sequence ID" value="XM_023079498.1"/>
</dbReference>
<organism evidence="2 3">
    <name type="scientific">Cucurbita moschata</name>
    <name type="common">Winter crookneck squash</name>
    <name type="synonym">Cucurbita pepo var. moschata</name>
    <dbReference type="NCBI Taxonomy" id="3662"/>
    <lineage>
        <taxon>Eukaryota</taxon>
        <taxon>Viridiplantae</taxon>
        <taxon>Streptophyta</taxon>
        <taxon>Embryophyta</taxon>
        <taxon>Tracheophyta</taxon>
        <taxon>Spermatophyta</taxon>
        <taxon>Magnoliopsida</taxon>
        <taxon>eudicotyledons</taxon>
        <taxon>Gunneridae</taxon>
        <taxon>Pentapetalae</taxon>
        <taxon>rosids</taxon>
        <taxon>fabids</taxon>
        <taxon>Cucurbitales</taxon>
        <taxon>Cucurbitaceae</taxon>
        <taxon>Cucurbiteae</taxon>
        <taxon>Cucurbita</taxon>
    </lineage>
</organism>
<name>A0A6J1F429_CUCMO</name>
<dbReference type="PANTHER" id="PTHR34054:SF4">
    <property type="entry name" value="PROTEIN, PUTATIVE-RELATED"/>
    <property type="match status" value="1"/>
</dbReference>
<keyword evidence="1" id="KW-1133">Transmembrane helix</keyword>
<dbReference type="GeneID" id="111442204"/>
<evidence type="ECO:0000313" key="2">
    <source>
        <dbReference type="Proteomes" id="UP000504609"/>
    </source>
</evidence>
<keyword evidence="2" id="KW-1185">Reference proteome</keyword>
<evidence type="ECO:0000313" key="3">
    <source>
        <dbReference type="RefSeq" id="XP_022935266.1"/>
    </source>
</evidence>
<evidence type="ECO:0000256" key="1">
    <source>
        <dbReference type="SAM" id="Phobius"/>
    </source>
</evidence>
<feature type="transmembrane region" description="Helical" evidence="1">
    <location>
        <begin position="12"/>
        <end position="31"/>
    </location>
</feature>
<accession>A0A6J1F429</accession>
<gene>
    <name evidence="3" type="primary">LOC111442204</name>
</gene>
<sequence>MDGGLNKIVPVLIALFLLTFLLLIAQILYLLSRRRHQHGAADPNEKCFYFFCWRNQLRIEPKEIACISKTHHNFEAAAAAVVVEEWQELGGPSRTLFTIQEEEESEGIESSSTMSFHTPCGSPAYYFTPSPSSSPTRDAGNFPVDGDCWDHNRTTPFLAIEISSH</sequence>